<keyword evidence="1" id="KW-0175">Coiled coil</keyword>
<dbReference type="PANTHER" id="PTHR31424:SF3">
    <property type="entry name" value="RING-TYPE DOMAIN-CONTAINING PROTEIN"/>
    <property type="match status" value="1"/>
</dbReference>
<reference evidence="3" key="1">
    <citation type="submission" date="2007-07" db="EMBL/GenBank/DDBJ databases">
        <title>PCAP assembly of the Caenorhabditis remanei genome.</title>
        <authorList>
            <consortium name="The Caenorhabditis remanei Sequencing Consortium"/>
            <person name="Wilson R.K."/>
        </authorList>
    </citation>
    <scope>NUCLEOTIDE SEQUENCE [LARGE SCALE GENOMIC DNA]</scope>
    <source>
        <strain evidence="3">PB4641</strain>
    </source>
</reference>
<name>E3MXN1_CAERE</name>
<evidence type="ECO:0000313" key="3">
    <source>
        <dbReference type="EMBL" id="EFP11713.1"/>
    </source>
</evidence>
<dbReference type="InterPro" id="IPR009689">
    <property type="entry name" value="DUF1280"/>
</dbReference>
<sequence length="732" mass="84043">MNKFLKNQLKNQDFQGFQDIKVVGNVDACSKEIANMRKNHFKTSTIQMPKPSPRSKAGASNVKKRKVETANVESLLWKSKFDTLNEALIKEQKLKIDLQETLEKLSEKLQKKDNELNHECKSHLTTKRELQDAYGKLSILEMENDNLINELKEEKRKSISWSPSGGKILKKYAEIGKLTKNVRCQRVVRFMEELVGKEDLDLFVTDLVSFFDRNHEFQFRLKLTAEETFHVVLQFKLSASVMQGLKHFLSSKLSFDVFASRLSVDSIRKRYDPRSDYSIVATMLEKTVCGRLFRVPKTVVACLNVESVLRRRLESLDAFSNLVFDSGTKEDIVIAVTGDKGGEETKLCIIIENCSKPNSSHSLLLLGWYTGTDNHDSLKENFGIIFDSLNKLTSIEYCENGKIVKRKVRIKMVADCKFISSIYQHPGQSCSDPCFTCNIKICKSGKNRDTIGSFDFATSGEIRTLEQMRTDGWNPLLNIEPYDVEPPPLHIFMGLVKAYVVDPLFALCNKVDFKFGDLPESSKEQREYLKMLNAELDDYTRILIGLQDTENLMLDVISVYEKMENNITPTTPFVFGCSSPHCCFNYLHSKHQNQDVFQCSECSQTFHTSCGNLFSLEECMNSTSAFTSCFDCKLNVKPTITERKDHVEDRLLYVRKRIESNSNLVITVMKEKEKLEEELFVGKGPTRQKLETVLVSIKCDPRVYYQQMTGNQVAKYVRRHVYMSFFYRPAES</sequence>
<feature type="region of interest" description="Disordered" evidence="2">
    <location>
        <begin position="42"/>
        <end position="64"/>
    </location>
</feature>
<protein>
    <recommendedName>
        <fullName evidence="5">Zinc finger PHD-type domain-containing protein</fullName>
    </recommendedName>
</protein>
<keyword evidence="4" id="KW-1185">Reference proteome</keyword>
<dbReference type="Pfam" id="PF06918">
    <property type="entry name" value="DUF1280"/>
    <property type="match status" value="1"/>
</dbReference>
<evidence type="ECO:0008006" key="5">
    <source>
        <dbReference type="Google" id="ProtNLM"/>
    </source>
</evidence>
<accession>E3MXN1</accession>
<organism evidence="4">
    <name type="scientific">Caenorhabditis remanei</name>
    <name type="common">Caenorhabditis vulgaris</name>
    <dbReference type="NCBI Taxonomy" id="31234"/>
    <lineage>
        <taxon>Eukaryota</taxon>
        <taxon>Metazoa</taxon>
        <taxon>Ecdysozoa</taxon>
        <taxon>Nematoda</taxon>
        <taxon>Chromadorea</taxon>
        <taxon>Rhabditida</taxon>
        <taxon>Rhabditina</taxon>
        <taxon>Rhabditomorpha</taxon>
        <taxon>Rhabditoidea</taxon>
        <taxon>Rhabditidae</taxon>
        <taxon>Peloderinae</taxon>
        <taxon>Caenorhabditis</taxon>
    </lineage>
</organism>
<dbReference type="HOGENOM" id="CLU_015719_2_0_1"/>
<dbReference type="EMBL" id="DS268492">
    <property type="protein sequence ID" value="EFP11713.1"/>
    <property type="molecule type" value="Genomic_DNA"/>
</dbReference>
<feature type="coiled-coil region" evidence="1">
    <location>
        <begin position="84"/>
        <end position="157"/>
    </location>
</feature>
<evidence type="ECO:0000256" key="1">
    <source>
        <dbReference type="SAM" id="Coils"/>
    </source>
</evidence>
<evidence type="ECO:0000313" key="4">
    <source>
        <dbReference type="Proteomes" id="UP000008281"/>
    </source>
</evidence>
<evidence type="ECO:0000256" key="2">
    <source>
        <dbReference type="SAM" id="MobiDB-lite"/>
    </source>
</evidence>
<dbReference type="PANTHER" id="PTHR31424">
    <property type="entry name" value="PROTEIN CBG23806"/>
    <property type="match status" value="1"/>
</dbReference>
<gene>
    <name evidence="3" type="ORF">CRE_27732</name>
</gene>
<dbReference type="Proteomes" id="UP000008281">
    <property type="component" value="Unassembled WGS sequence"/>
</dbReference>
<dbReference type="InParanoid" id="E3MXN1"/>
<proteinExistence type="predicted"/>
<dbReference type="OrthoDB" id="5909900at2759"/>
<dbReference type="AlphaFoldDB" id="E3MXN1"/>